<reference evidence="2" key="1">
    <citation type="submission" date="2022-11" db="UniProtKB">
        <authorList>
            <consortium name="WormBaseParasite"/>
        </authorList>
    </citation>
    <scope>IDENTIFICATION</scope>
</reference>
<dbReference type="Proteomes" id="UP000887580">
    <property type="component" value="Unplaced"/>
</dbReference>
<dbReference type="WBParaSite" id="PS1159_v2.g14983.t1">
    <property type="protein sequence ID" value="PS1159_v2.g14983.t1"/>
    <property type="gene ID" value="PS1159_v2.g14983"/>
</dbReference>
<organism evidence="1 2">
    <name type="scientific">Panagrolaimus sp. PS1159</name>
    <dbReference type="NCBI Taxonomy" id="55785"/>
    <lineage>
        <taxon>Eukaryota</taxon>
        <taxon>Metazoa</taxon>
        <taxon>Ecdysozoa</taxon>
        <taxon>Nematoda</taxon>
        <taxon>Chromadorea</taxon>
        <taxon>Rhabditida</taxon>
        <taxon>Tylenchina</taxon>
        <taxon>Panagrolaimomorpha</taxon>
        <taxon>Panagrolaimoidea</taxon>
        <taxon>Panagrolaimidae</taxon>
        <taxon>Panagrolaimus</taxon>
    </lineage>
</organism>
<evidence type="ECO:0000313" key="2">
    <source>
        <dbReference type="WBParaSite" id="PS1159_v2.g14983.t1"/>
    </source>
</evidence>
<protein>
    <submittedName>
        <fullName evidence="2">Nudix hydrolase domain-containing protein</fullName>
    </submittedName>
</protein>
<evidence type="ECO:0000313" key="1">
    <source>
        <dbReference type="Proteomes" id="UP000887580"/>
    </source>
</evidence>
<name>A0AC35F8P2_9BILA</name>
<accession>A0AC35F8P2</accession>
<proteinExistence type="predicted"/>
<sequence>MSTKSDKYSFTEQIFTTSKYQYYNLNLNQSEKCATLIPVHFNSKPNNYKYYEKEKSQSWNESSKVSAFTTLNEDSDNLKKRWNNESTFNTTNKSTLSLHIAAYENSNEAVASDLFDDKTIGGLKKGKFGSIKKRCSTDSLKSRHPFEFPRQQTEDHGNKPEVIQFKASQQLIGSNQPSSAKEMSDIPEPALDCPYELTNETTVFQGKWLITKQVDFKLRGTQNTGIWQSAHRPSRGNTLNADGVDIIATLKKDGKKYFILIKQYRIPIRRWILEFPAGLVDASDKSIEETGVRELKEETGYTVTRVIRYTTKGQFLNPGFSSDSSAFLLVEVDGNDPINQNPKQVLDTDENIEVVLVECDKLLEYLDNVTKDGQVEVTSHLYSFALARLF</sequence>